<dbReference type="Pfam" id="PF24883">
    <property type="entry name" value="NPHP3_N"/>
    <property type="match status" value="1"/>
</dbReference>
<dbReference type="Gene3D" id="2.130.10.10">
    <property type="entry name" value="YVTN repeat-like/Quinoprotein amine dehydrogenase"/>
    <property type="match status" value="1"/>
</dbReference>
<feature type="region of interest" description="Disordered" evidence="3">
    <location>
        <begin position="424"/>
        <end position="479"/>
    </location>
</feature>
<evidence type="ECO:0000313" key="6">
    <source>
        <dbReference type="Proteomes" id="UP000287972"/>
    </source>
</evidence>
<dbReference type="SUPFAM" id="SSF50978">
    <property type="entry name" value="WD40 repeat-like"/>
    <property type="match status" value="1"/>
</dbReference>
<feature type="region of interest" description="Disordered" evidence="3">
    <location>
        <begin position="696"/>
        <end position="717"/>
    </location>
</feature>
<feature type="domain" description="Nephrocystin 3-like N-terminal" evidence="4">
    <location>
        <begin position="802"/>
        <end position="964"/>
    </location>
</feature>
<feature type="region of interest" description="Disordered" evidence="3">
    <location>
        <begin position="1"/>
        <end position="21"/>
    </location>
</feature>
<dbReference type="PANTHER" id="PTHR10039:SF17">
    <property type="entry name" value="FUNGAL STAND N-TERMINAL GOODBYE DOMAIN-CONTAINING PROTEIN-RELATED"/>
    <property type="match status" value="1"/>
</dbReference>
<sequence>METLDSRGTPEPAGSYPPGESISTRAIACESAFIKGLCLLDSSQEDGLYATALRKLQKRFTNWTGYLGVFAGGNGSLDQRLKRYPQHSDLVVVALNMLKDNLLQITAEPSDQGSDDSSDEETDRREVELEGIRMSINELDRLAIHIRQSSTSSLDARVKAFASKRATEISSFETKAMLAVNALYPDAPESLRQHLSKSMVHRYTKLLYWKSHDRKLRADNRPLGHSRKLYIDRTPSPLPLKAVPQQQTAIGGSDTRPELVARPGSAGISLLSDTFASDPVSRFTLLPKPVEPVKQRAGATTVLETGALFPKPPKFDDGDETAPCPLCRKVFQGGDFTNDVWWKSHVNEDLVPFVCVATSCLDSPCFARRSAWRAHIEQDHGTIWQQNTGIPLHGENETNSPDSQGACDNTPICPLCCSSPLEDRAKRPQTSSESPEEPRSVSKEPSDGVFGKKAVRFDVPEQEESPADQGSPIIPKSETKPTRHMMMNHIAGHLQFLALLTPRLSTKNLADGEDIDFASSQGPSGDSNSGERSTLGDEFEHKEGQETWSIDIQEPTSGTNPVQVPEESIAPQDEDIPPTELMDWALFSPLDPPHEEEEDKVKKHIRESLLKDAANRFAKADLPKEASEAAETVARLLPQSDSSSDFSSPIRFEENLTRDSVFQFFTTSLSSVDDGIYATLADYCTEEVWERTFDPWGKLRQGNPVSRPSSPTGSLSSLQVHYSDRRRGEFIKPSSDPWLEPPTPAGNIGLGPQVHNALETQDQGTEAHQIDMDQELMQHLSATDLGVVKAQFEDSADSLPRGVCSWIFDDVRFRKFLADPQPQMLWIHGITGTGKTMLLCAIIDELREATGKAISYSILPGTNSDIGSATAVVHELIHHLVVQRPWLLKYVREIYELSGKAPYGDLTSWEDFFDVLRIILGHPSMANPVFIIDDICERTTEVGTLLGLITHKLQIPCKWILSSRSGMYIMDLWEQGDFEEIDLNLARSEILQAINAYANYRVESLAARKHYEDSLRRNIHDYLVSNADGNFLWMSMACRDLEHTSPEDILKSSIWLPPSLSSHYDKIYSAILRSRHGHYCEELLATVAVSYHHQTVAELSTLVRLLTGDYLSNDDDDMKNFITFECGFFLGIRGNTVDFIHKSARNYVYSKLQSSEIASQHKRIFKTSLASLSRVFRRDMSVIDFQEQSYSSPRRWNVDPLARVRYTAIYWINHFVAHIHSGEESTPEDLTSVLTFLRTVGLYWLEAQILIQGSVNIPGLESLIELLGADESTPFKDLRHLVRDLIRLSTVFKPAFQVSPMQLYASALVFSPIESPVMQYFKGDAPDWLAWHTIIHSSLDSSEFTVLELAPDASLLATVSGDSVNIQDMRTLKITLQSEGEAVSSFAFSHQRLLAFGTHTGTVLIWDIAIREISFEFLRDDESGIASLAFSSDGDLLVLVTFTGTIEIWDLPSLTLCWRFSSTQRLTSRSLNNRSASLFVMDLEALSIDSPELAKAALAALKADHHVGFELSDDGDWITKDGKQVVWLPPEFQASRYAVAGNVVVISCQSGLLRFDFK</sequence>
<keyword evidence="2" id="KW-0853">WD repeat</keyword>
<dbReference type="PROSITE" id="PS50082">
    <property type="entry name" value="WD_REPEATS_2"/>
    <property type="match status" value="1"/>
</dbReference>
<evidence type="ECO:0000259" key="4">
    <source>
        <dbReference type="Pfam" id="PF24883"/>
    </source>
</evidence>
<feature type="compositionally biased region" description="Basic and acidic residues" evidence="3">
    <location>
        <begin position="436"/>
        <end position="446"/>
    </location>
</feature>
<dbReference type="SUPFAM" id="SSF52540">
    <property type="entry name" value="P-loop containing nucleoside triphosphate hydrolases"/>
    <property type="match status" value="1"/>
</dbReference>
<protein>
    <recommendedName>
        <fullName evidence="4">Nephrocystin 3-like N-terminal domain-containing protein</fullName>
    </recommendedName>
</protein>
<dbReference type="InterPro" id="IPR056884">
    <property type="entry name" value="NPHP3-like_N"/>
</dbReference>
<dbReference type="InterPro" id="IPR015943">
    <property type="entry name" value="WD40/YVTN_repeat-like_dom_sf"/>
</dbReference>
<evidence type="ECO:0000256" key="3">
    <source>
        <dbReference type="SAM" id="MobiDB-lite"/>
    </source>
</evidence>
<dbReference type="Proteomes" id="UP000287972">
    <property type="component" value="Unassembled WGS sequence"/>
</dbReference>
<dbReference type="PANTHER" id="PTHR10039">
    <property type="entry name" value="AMELOGENIN"/>
    <property type="match status" value="1"/>
</dbReference>
<gene>
    <name evidence="5" type="ORF">CEP51_005326</name>
</gene>
<feature type="compositionally biased region" description="Polar residues" evidence="3">
    <location>
        <begin position="518"/>
        <end position="532"/>
    </location>
</feature>
<reference evidence="5 6" key="1">
    <citation type="submission" date="2017-06" db="EMBL/GenBank/DDBJ databases">
        <title>Comparative genomic analysis of Ambrosia Fusariam Clade fungi.</title>
        <authorList>
            <person name="Stajich J.E."/>
            <person name="Carrillo J."/>
            <person name="Kijimoto T."/>
            <person name="Eskalen A."/>
            <person name="O'Donnell K."/>
            <person name="Kasson M."/>
        </authorList>
    </citation>
    <scope>NUCLEOTIDE SEQUENCE [LARGE SCALE GENOMIC DNA]</scope>
    <source>
        <strain evidence="5 6">NRRL62606</strain>
    </source>
</reference>
<proteinExistence type="predicted"/>
<dbReference type="SMART" id="SM00320">
    <property type="entry name" value="WD40"/>
    <property type="match status" value="3"/>
</dbReference>
<comment type="caution">
    <text evidence="5">The sequence shown here is derived from an EMBL/GenBank/DDBJ whole genome shotgun (WGS) entry which is preliminary data.</text>
</comment>
<feature type="compositionally biased region" description="Polar residues" evidence="3">
    <location>
        <begin position="546"/>
        <end position="562"/>
    </location>
</feature>
<dbReference type="PROSITE" id="PS50294">
    <property type="entry name" value="WD_REPEATS_REGION"/>
    <property type="match status" value="1"/>
</dbReference>
<dbReference type="InterPro" id="IPR001680">
    <property type="entry name" value="WD40_rpt"/>
</dbReference>
<keyword evidence="6" id="KW-1185">Reference proteome</keyword>
<evidence type="ECO:0000313" key="5">
    <source>
        <dbReference type="EMBL" id="RSL82202.1"/>
    </source>
</evidence>
<organism evidence="5 6">
    <name type="scientific">Fusarium floridanum</name>
    <dbReference type="NCBI Taxonomy" id="1325733"/>
    <lineage>
        <taxon>Eukaryota</taxon>
        <taxon>Fungi</taxon>
        <taxon>Dikarya</taxon>
        <taxon>Ascomycota</taxon>
        <taxon>Pezizomycotina</taxon>
        <taxon>Sordariomycetes</taxon>
        <taxon>Hypocreomycetidae</taxon>
        <taxon>Hypocreales</taxon>
        <taxon>Nectriaceae</taxon>
        <taxon>Fusarium</taxon>
        <taxon>Fusarium solani species complex</taxon>
    </lineage>
</organism>
<dbReference type="EMBL" id="NKCL01000105">
    <property type="protein sequence ID" value="RSL82202.1"/>
    <property type="molecule type" value="Genomic_DNA"/>
</dbReference>
<feature type="compositionally biased region" description="Basic and acidic residues" evidence="3">
    <location>
        <begin position="534"/>
        <end position="545"/>
    </location>
</feature>
<keyword evidence="1" id="KW-0677">Repeat</keyword>
<dbReference type="InterPro" id="IPR036322">
    <property type="entry name" value="WD40_repeat_dom_sf"/>
</dbReference>
<feature type="region of interest" description="Disordered" evidence="3">
    <location>
        <begin position="106"/>
        <end position="127"/>
    </location>
</feature>
<accession>A0A428RXD5</accession>
<evidence type="ECO:0000256" key="2">
    <source>
        <dbReference type="PROSITE-ProRule" id="PRU00221"/>
    </source>
</evidence>
<dbReference type="Gene3D" id="3.40.50.300">
    <property type="entry name" value="P-loop containing nucleotide triphosphate hydrolases"/>
    <property type="match status" value="1"/>
</dbReference>
<feature type="region of interest" description="Disordered" evidence="3">
    <location>
        <begin position="386"/>
        <end position="405"/>
    </location>
</feature>
<feature type="compositionally biased region" description="Low complexity" evidence="3">
    <location>
        <begin position="706"/>
        <end position="717"/>
    </location>
</feature>
<evidence type="ECO:0000256" key="1">
    <source>
        <dbReference type="ARBA" id="ARBA00022737"/>
    </source>
</evidence>
<dbReference type="InterPro" id="IPR027417">
    <property type="entry name" value="P-loop_NTPase"/>
</dbReference>
<feature type="region of interest" description="Disordered" evidence="3">
    <location>
        <begin position="514"/>
        <end position="565"/>
    </location>
</feature>
<feature type="repeat" description="WD" evidence="2">
    <location>
        <begin position="1418"/>
        <end position="1451"/>
    </location>
</feature>
<name>A0A428RXD5_9HYPO</name>